<dbReference type="STRING" id="351160.RCIX310"/>
<evidence type="ECO:0000313" key="1">
    <source>
        <dbReference type="EMBL" id="CAJ35772.1"/>
    </source>
</evidence>
<dbReference type="AlphaFoldDB" id="Q0W771"/>
<dbReference type="EMBL" id="AM114193">
    <property type="protein sequence ID" value="CAJ35772.1"/>
    <property type="molecule type" value="Genomic_DNA"/>
</dbReference>
<protein>
    <submittedName>
        <fullName evidence="1">Uncharacterized protein</fullName>
    </submittedName>
</protein>
<dbReference type="Proteomes" id="UP000000663">
    <property type="component" value="Chromosome"/>
</dbReference>
<name>Q0W771_METAR</name>
<keyword evidence="2" id="KW-1185">Reference proteome</keyword>
<sequence length="139" mass="15314">MLLADDMIRTGVRMSNVQLSPLAEIFGSNSSAELIVFLVYNHGSDFTIKDMADRTKITKAKISRMKEGLLKYSVIQETRKVGKNSYYKFDRNSKFGKLLYDFVFAAGAPERAAAQAAASATPLPRNKGKDDGMGKIIIA</sequence>
<accession>Q0W771</accession>
<gene>
    <name evidence="1" type="ORF">RCIX310</name>
</gene>
<organism evidence="1 2">
    <name type="scientific">Methanocella arvoryzae (strain DSM 22066 / NBRC 105507 / MRE50)</name>
    <dbReference type="NCBI Taxonomy" id="351160"/>
    <lineage>
        <taxon>Archaea</taxon>
        <taxon>Methanobacteriati</taxon>
        <taxon>Methanobacteriota</taxon>
        <taxon>Stenosarchaea group</taxon>
        <taxon>Methanomicrobia</taxon>
        <taxon>Methanocellales</taxon>
        <taxon>Methanocellaceae</taxon>
        <taxon>Methanocella</taxon>
    </lineage>
</organism>
<dbReference type="KEGG" id="rci:RCIX310"/>
<reference evidence="1 2" key="1">
    <citation type="journal article" date="2006" name="Science">
        <title>Genome of rice cluster I archaea -- the key methane producers in the rice rhizosphere.</title>
        <authorList>
            <person name="Erkel C."/>
            <person name="Kube M."/>
            <person name="Reinhardt R."/>
            <person name="Liesack W."/>
        </authorList>
    </citation>
    <scope>NUCLEOTIDE SEQUENCE [LARGE SCALE GENOMIC DNA]</scope>
    <source>
        <strain evidence="2">DSM 22066 / NBRC 105507 / MRE50</strain>
    </source>
</reference>
<dbReference type="Gene3D" id="1.10.10.10">
    <property type="entry name" value="Winged helix-like DNA-binding domain superfamily/Winged helix DNA-binding domain"/>
    <property type="match status" value="1"/>
</dbReference>
<proteinExistence type="predicted"/>
<evidence type="ECO:0000313" key="2">
    <source>
        <dbReference type="Proteomes" id="UP000000663"/>
    </source>
</evidence>
<dbReference type="eggNOG" id="arCOG01207">
    <property type="taxonomic scope" value="Archaea"/>
</dbReference>
<dbReference type="InterPro" id="IPR036388">
    <property type="entry name" value="WH-like_DNA-bd_sf"/>
</dbReference>
<dbReference type="InterPro" id="IPR036390">
    <property type="entry name" value="WH_DNA-bd_sf"/>
</dbReference>
<dbReference type="SUPFAM" id="SSF46785">
    <property type="entry name" value="Winged helix' DNA-binding domain"/>
    <property type="match status" value="1"/>
</dbReference>